<reference evidence="1" key="1">
    <citation type="submission" date="2018-06" db="EMBL/GenBank/DDBJ databases">
        <authorList>
            <person name="Zhirakovskaya E."/>
        </authorList>
    </citation>
    <scope>NUCLEOTIDE SEQUENCE</scope>
</reference>
<dbReference type="PANTHER" id="PTHR21192:SF2">
    <property type="entry name" value="NADH DEHYDROGENASE [UBIQUINONE] 1 ALPHA SUBCOMPLEX ASSEMBLY FACTOR 3"/>
    <property type="match status" value="1"/>
</dbReference>
<dbReference type="InterPro" id="IPR036748">
    <property type="entry name" value="MTH938-like_sf"/>
</dbReference>
<accession>A0A3B0ZJ47</accession>
<gene>
    <name evidence="1" type="ORF">MNBD_GAMMA22-743</name>
</gene>
<organism evidence="1">
    <name type="scientific">hydrothermal vent metagenome</name>
    <dbReference type="NCBI Taxonomy" id="652676"/>
    <lineage>
        <taxon>unclassified sequences</taxon>
        <taxon>metagenomes</taxon>
        <taxon>ecological metagenomes</taxon>
    </lineage>
</organism>
<dbReference type="SUPFAM" id="SSF64076">
    <property type="entry name" value="MTH938-like"/>
    <property type="match status" value="1"/>
</dbReference>
<protein>
    <recommendedName>
        <fullName evidence="2">Xcc1710-like domain-containing protein</fullName>
    </recommendedName>
</protein>
<dbReference type="AlphaFoldDB" id="A0A3B0ZJ47"/>
<dbReference type="EMBL" id="UOFS01000013">
    <property type="protein sequence ID" value="VAW93488.1"/>
    <property type="molecule type" value="Genomic_DNA"/>
</dbReference>
<dbReference type="Gene3D" id="3.40.1230.10">
    <property type="entry name" value="MTH938-like"/>
    <property type="match status" value="1"/>
</dbReference>
<dbReference type="Pfam" id="PF04430">
    <property type="entry name" value="DUF498"/>
    <property type="match status" value="1"/>
</dbReference>
<evidence type="ECO:0008006" key="2">
    <source>
        <dbReference type="Google" id="ProtNLM"/>
    </source>
</evidence>
<sequence>MAFTRENSIGNAIHSYATGEIQIIQNTLTNGIVEATLNTITSNFIINPESIILDWSVNKLDDITEELITPIVTLEPDLVILGVGQKMALPAVAINLMFQKFNIGIEVMDTAAACRTYNFLLTEGRNVAAALIQITE</sequence>
<dbReference type="PANTHER" id="PTHR21192">
    <property type="entry name" value="NUCLEAR PROTEIN E3-3"/>
    <property type="match status" value="1"/>
</dbReference>
<dbReference type="InterPro" id="IPR007523">
    <property type="entry name" value="NDUFAF3/AAMDC"/>
</dbReference>
<proteinExistence type="predicted"/>
<evidence type="ECO:0000313" key="1">
    <source>
        <dbReference type="EMBL" id="VAW93488.1"/>
    </source>
</evidence>
<name>A0A3B0ZJ47_9ZZZZ</name>